<dbReference type="GO" id="GO:0005886">
    <property type="term" value="C:plasma membrane"/>
    <property type="evidence" value="ECO:0007669"/>
    <property type="project" value="TreeGrafter"/>
</dbReference>
<keyword evidence="8" id="KW-1185">Reference proteome</keyword>
<reference evidence="7 8" key="1">
    <citation type="submission" date="2019-07" db="EMBL/GenBank/DDBJ databases">
        <title>Genomic Encyclopedia of Type Strains, Phase IV (KMG-IV): sequencing the most valuable type-strain genomes for metagenomic binning, comparative biology and taxonomic classification.</title>
        <authorList>
            <person name="Goeker M."/>
        </authorList>
    </citation>
    <scope>NUCLEOTIDE SEQUENCE [LARGE SCALE GENOMIC DNA]</scope>
    <source>
        <strain evidence="7 8">SS015</strain>
    </source>
</reference>
<organism evidence="7 8">
    <name type="scientific">Geothermobacter ehrlichii</name>
    <dbReference type="NCBI Taxonomy" id="213224"/>
    <lineage>
        <taxon>Bacteria</taxon>
        <taxon>Pseudomonadati</taxon>
        <taxon>Thermodesulfobacteriota</taxon>
        <taxon>Desulfuromonadia</taxon>
        <taxon>Desulfuromonadales</taxon>
        <taxon>Geothermobacteraceae</taxon>
        <taxon>Geothermobacter</taxon>
    </lineage>
</organism>
<evidence type="ECO:0000256" key="5">
    <source>
        <dbReference type="ARBA" id="ARBA00023136"/>
    </source>
</evidence>
<dbReference type="PANTHER" id="PTHR28384">
    <property type="entry name" value="PROGRESSIVE ANKYLOSIS PROTEIN HOMOLOG"/>
    <property type="match status" value="1"/>
</dbReference>
<evidence type="ECO:0000313" key="7">
    <source>
        <dbReference type="EMBL" id="TYO98954.1"/>
    </source>
</evidence>
<evidence type="ECO:0000256" key="2">
    <source>
        <dbReference type="ARBA" id="ARBA00022448"/>
    </source>
</evidence>
<evidence type="ECO:0000256" key="4">
    <source>
        <dbReference type="ARBA" id="ARBA00022989"/>
    </source>
</evidence>
<evidence type="ECO:0000256" key="6">
    <source>
        <dbReference type="SAM" id="Phobius"/>
    </source>
</evidence>
<keyword evidence="2" id="KW-0813">Transport</keyword>
<gene>
    <name evidence="7" type="ORF">EDC39_10478</name>
</gene>
<dbReference type="RefSeq" id="WP_246140188.1">
    <property type="nucleotide sequence ID" value="NZ_VNIB01000004.1"/>
</dbReference>
<feature type="transmembrane region" description="Helical" evidence="6">
    <location>
        <begin position="42"/>
        <end position="61"/>
    </location>
</feature>
<evidence type="ECO:0000256" key="1">
    <source>
        <dbReference type="ARBA" id="ARBA00004141"/>
    </source>
</evidence>
<protein>
    <submittedName>
        <fullName evidence="7">Na+-driven multidrug efflux pump</fullName>
    </submittedName>
</protein>
<keyword evidence="5 6" id="KW-0472">Membrane</keyword>
<feature type="transmembrane region" description="Helical" evidence="6">
    <location>
        <begin position="369"/>
        <end position="388"/>
    </location>
</feature>
<evidence type="ECO:0000256" key="3">
    <source>
        <dbReference type="ARBA" id="ARBA00022692"/>
    </source>
</evidence>
<feature type="transmembrane region" description="Helical" evidence="6">
    <location>
        <begin position="295"/>
        <end position="316"/>
    </location>
</feature>
<accession>A0A5D3WLF0</accession>
<dbReference type="Pfam" id="PF07260">
    <property type="entry name" value="ANKH"/>
    <property type="match status" value="1"/>
</dbReference>
<comment type="caution">
    <text evidence="7">The sequence shown here is derived from an EMBL/GenBank/DDBJ whole genome shotgun (WGS) entry which is preliminary data.</text>
</comment>
<dbReference type="AlphaFoldDB" id="A0A5D3WLF0"/>
<dbReference type="GO" id="GO:0030504">
    <property type="term" value="F:inorganic diphosphate transmembrane transporter activity"/>
    <property type="evidence" value="ECO:0007669"/>
    <property type="project" value="TreeGrafter"/>
</dbReference>
<feature type="transmembrane region" description="Helical" evidence="6">
    <location>
        <begin position="128"/>
        <end position="145"/>
    </location>
</feature>
<sequence>MTRTRLGQKEIALFFFPLLLNVQLMSVSHTVINGGLARLEDYVTALAGFSVAMVVHLFVASPSYQNHTVTIAMVRGRRSWRGVLLFVLLVAAYVAAMLGLMAFTPVGIWVLERLLGAPPEVVKEARRALGILFILPFFTGLRGFCQGLVIRARRTGLVSLATGVRVGGLFMLLAWGDDHFSGAALGAFALVGCVIIETLVMIFLAWRIHQPLPADDAEESTGAILRYAFPLAWSSCLQQTIPLLINAILGRLPDAAMALAAFGVIRGLLFLLAGPMRNLQQAYLTLVRQDDDYRALVRFHFRVASGMGLLLLVVAGPLSQPVLGDLLGVAPDLRRYLAPALACCAVFPLLYGGSNLLRGWFAGARRTGQLGRSTLVKCLFMLLCWPLLTRWPLPVTGILVGILLLLAAEGVELSYLRLQRQKLPPELQQLVPR</sequence>
<feature type="transmembrane region" description="Helical" evidence="6">
    <location>
        <begin position="255"/>
        <end position="274"/>
    </location>
</feature>
<dbReference type="GO" id="GO:0035435">
    <property type="term" value="P:phosphate ion transmembrane transport"/>
    <property type="evidence" value="ECO:0007669"/>
    <property type="project" value="InterPro"/>
</dbReference>
<feature type="transmembrane region" description="Helical" evidence="6">
    <location>
        <begin position="157"/>
        <end position="176"/>
    </location>
</feature>
<dbReference type="InterPro" id="IPR009887">
    <property type="entry name" value="ANKH"/>
</dbReference>
<dbReference type="GO" id="GO:0005315">
    <property type="term" value="F:phosphate transmembrane transporter activity"/>
    <property type="evidence" value="ECO:0007669"/>
    <property type="project" value="InterPro"/>
</dbReference>
<feature type="transmembrane region" description="Helical" evidence="6">
    <location>
        <begin position="394"/>
        <end position="416"/>
    </location>
</feature>
<evidence type="ECO:0000313" key="8">
    <source>
        <dbReference type="Proteomes" id="UP000324159"/>
    </source>
</evidence>
<feature type="transmembrane region" description="Helical" evidence="6">
    <location>
        <begin position="182"/>
        <end position="206"/>
    </location>
</feature>
<proteinExistence type="predicted"/>
<dbReference type="PANTHER" id="PTHR28384:SF1">
    <property type="entry name" value="PROGRESSIVE ANKYLOSIS PROTEIN HOMOLOG"/>
    <property type="match status" value="1"/>
</dbReference>
<name>A0A5D3WLF0_9BACT</name>
<feature type="transmembrane region" description="Helical" evidence="6">
    <location>
        <begin position="82"/>
        <end position="108"/>
    </location>
</feature>
<comment type="subcellular location">
    <subcellularLocation>
        <location evidence="1">Membrane</location>
        <topology evidence="1">Multi-pass membrane protein</topology>
    </subcellularLocation>
</comment>
<feature type="transmembrane region" description="Helical" evidence="6">
    <location>
        <begin position="336"/>
        <end position="357"/>
    </location>
</feature>
<dbReference type="Proteomes" id="UP000324159">
    <property type="component" value="Unassembled WGS sequence"/>
</dbReference>
<keyword evidence="3 6" id="KW-0812">Transmembrane</keyword>
<feature type="transmembrane region" description="Helical" evidence="6">
    <location>
        <begin position="227"/>
        <end position="249"/>
    </location>
</feature>
<feature type="transmembrane region" description="Helical" evidence="6">
    <location>
        <begin position="12"/>
        <end position="36"/>
    </location>
</feature>
<dbReference type="EMBL" id="VNIB01000004">
    <property type="protein sequence ID" value="TYO98954.1"/>
    <property type="molecule type" value="Genomic_DNA"/>
</dbReference>
<keyword evidence="4 6" id="KW-1133">Transmembrane helix</keyword>